<dbReference type="AlphaFoldDB" id="A0A4S4ALE9"/>
<dbReference type="EMBL" id="SSOD01000011">
    <property type="protein sequence ID" value="THF60309.1"/>
    <property type="molecule type" value="Genomic_DNA"/>
</dbReference>
<dbReference type="OrthoDB" id="5925787at2"/>
<reference evidence="1 2" key="1">
    <citation type="submission" date="2019-04" db="EMBL/GenBank/DDBJ databases">
        <title>Azoarcus rhizosphaerae sp. nov. isolated from rhizosphere of Ficus religiosa.</title>
        <authorList>
            <person name="Lin S.-Y."/>
            <person name="Hameed A."/>
            <person name="Hsu Y.-H."/>
            <person name="Young C.-C."/>
        </authorList>
    </citation>
    <scope>NUCLEOTIDE SEQUENCE [LARGE SCALE GENOMIC DNA]</scope>
    <source>
        <strain evidence="1 2">CC-YHH848</strain>
    </source>
</reference>
<protein>
    <submittedName>
        <fullName evidence="1">MtrB/PioB family decaheme-associated outer membrane protein</fullName>
    </submittedName>
</protein>
<organism evidence="1 2">
    <name type="scientific">Pseudothauera rhizosphaerae</name>
    <dbReference type="NCBI Taxonomy" id="2565932"/>
    <lineage>
        <taxon>Bacteria</taxon>
        <taxon>Pseudomonadati</taxon>
        <taxon>Pseudomonadota</taxon>
        <taxon>Betaproteobacteria</taxon>
        <taxon>Rhodocyclales</taxon>
        <taxon>Zoogloeaceae</taxon>
        <taxon>Pseudothauera</taxon>
    </lineage>
</organism>
<evidence type="ECO:0000313" key="2">
    <source>
        <dbReference type="Proteomes" id="UP000307956"/>
    </source>
</evidence>
<proteinExistence type="predicted"/>
<keyword evidence="2" id="KW-1185">Reference proteome</keyword>
<gene>
    <name evidence="1" type="ORF">E6O51_13955</name>
</gene>
<dbReference type="Pfam" id="PF11854">
    <property type="entry name" value="MtrB_PioB"/>
    <property type="match status" value="1"/>
</dbReference>
<evidence type="ECO:0000313" key="1">
    <source>
        <dbReference type="EMBL" id="THF60309.1"/>
    </source>
</evidence>
<dbReference type="InterPro" id="IPR020016">
    <property type="entry name" value="Decahaem-assoc_OM_MtrB/PioB"/>
</dbReference>
<comment type="caution">
    <text evidence="1">The sequence shown here is derived from an EMBL/GenBank/DDBJ whole genome shotgun (WGS) entry which is preliminary data.</text>
</comment>
<dbReference type="RefSeq" id="WP_136385611.1">
    <property type="nucleotide sequence ID" value="NZ_SSOD01000011.1"/>
</dbReference>
<name>A0A4S4ALE9_9RHOO</name>
<dbReference type="SUPFAM" id="SSF56935">
    <property type="entry name" value="Porins"/>
    <property type="match status" value="1"/>
</dbReference>
<dbReference type="NCBIfam" id="TIGR03509">
    <property type="entry name" value="OMP_MtrB_PioB"/>
    <property type="match status" value="1"/>
</dbReference>
<dbReference type="Proteomes" id="UP000307956">
    <property type="component" value="Unassembled WGS sequence"/>
</dbReference>
<accession>A0A4S4ALE9</accession>
<sequence length="894" mass="98271">MKKIVRPARPQVDRGPRVKTVAVLIGMALAQFQLSAQADSGIGVDAILGNALNAAPINPSTHMGGQDPDGLGTYVPAARTPTGQMYSTPRLPVSDPRTTEGGWQYFGFVEAGLIGVTGDRKAHGFRRYKDVDDGLYLSSFGLDLNKPTTAHFFEVVGGGAFQDDQFYGVQFGRYNDWRVRAFYNETPHVFTSTFRPLWNGVNSGNLTLKPGLTPGGSGNTADDNAAVAAVAAANAETEIGLTREKSGLRFDMYLTDTWKFYASYTHEKREGGRPFAAVWGTGGGTAPMELVEGIDYTTHDMTAGVHFADALTNFNFSASASLFRNNIDTLTFETPYRIAAGTVNGVAAGGFTQGQFDLYPDNDAYNIKGEYARRFPDFMNSRFTAVLSLGTSRQDDDLIPYTLQPVTIAGVANNNWNTTDSLSRTSADARIDTRLLDLGFALNPTNALNVKAKARYYETRNHTDFLLCNPNATYDGGDVYTAYGCSGVWGPVINNGSGAAAKVLSYTAPNGNTIIRNIPFDHRRINLGLSADWRIDPAHSVNGAYEREIYLRDHRERSKTWEDKLKVGYVNRGLENATLRLSAEHGNRRGSTYHTHHPYADFYSGYLADMPDSGNVQSWAVHMNSGLRKYDLSDRRQTTLNARLNYLAREDLDLGVSAQFKQIRYPDADYGRRDRQSQHALNFDIDWQPTAERSLYAFYSWSGGRMKQRSVPSGGGLGCTIGTVTPIGTITPENADAICQDPASNALYVAENVWNVEHKDRGHTIGFGVRQDFGVLRLDVNFTHSYHVTEIGYTLPANANAVTVEGAGSGFPDLSSRLSTLEANLLFPLNKTTTLRALYRHERGNFRDWHYQGFDTSPVAVNAPGTALPTAVILDAGPQKYRTNLFGLLLQVRL</sequence>